<accession>D6Y3X9</accession>
<dbReference type="PANTHER" id="PTHR43806:SF11">
    <property type="entry name" value="CEREVISIN-RELATED"/>
    <property type="match status" value="1"/>
</dbReference>
<dbReference type="InterPro" id="IPR000209">
    <property type="entry name" value="Peptidase_S8/S53_dom"/>
</dbReference>
<dbReference type="InterPro" id="IPR050131">
    <property type="entry name" value="Peptidase_S8_subtilisin-like"/>
</dbReference>
<dbReference type="OrthoDB" id="5177045at2"/>
<dbReference type="AlphaFoldDB" id="D6Y3X9"/>
<keyword evidence="8" id="KW-1185">Reference proteome</keyword>
<evidence type="ECO:0000259" key="6">
    <source>
        <dbReference type="Pfam" id="PF00082"/>
    </source>
</evidence>
<dbReference type="RefSeq" id="WP_013132614.1">
    <property type="nucleotide sequence ID" value="NC_014165.1"/>
</dbReference>
<dbReference type="STRING" id="469371.Tbis_2376"/>
<gene>
    <name evidence="7" type="ordered locus">Tbis_2376</name>
</gene>
<evidence type="ECO:0000256" key="1">
    <source>
        <dbReference type="ARBA" id="ARBA00011073"/>
    </source>
</evidence>
<dbReference type="PANTHER" id="PTHR43806">
    <property type="entry name" value="PEPTIDASE S8"/>
    <property type="match status" value="1"/>
</dbReference>
<dbReference type="EMBL" id="CP001874">
    <property type="protein sequence ID" value="ADG89081.1"/>
    <property type="molecule type" value="Genomic_DNA"/>
</dbReference>
<proteinExistence type="inferred from homology"/>
<dbReference type="GO" id="GO:0004252">
    <property type="term" value="F:serine-type endopeptidase activity"/>
    <property type="evidence" value="ECO:0007669"/>
    <property type="project" value="UniProtKB-UniRule"/>
</dbReference>
<reference evidence="7 8" key="1">
    <citation type="submission" date="2010-01" db="EMBL/GenBank/DDBJ databases">
        <title>The complete genome of Thermobispora bispora DSM 43833.</title>
        <authorList>
            <consortium name="US DOE Joint Genome Institute (JGI-PGF)"/>
            <person name="Lucas S."/>
            <person name="Copeland A."/>
            <person name="Lapidus A."/>
            <person name="Glavina del Rio T."/>
            <person name="Dalin E."/>
            <person name="Tice H."/>
            <person name="Bruce D."/>
            <person name="Goodwin L."/>
            <person name="Pitluck S."/>
            <person name="Kyrpides N."/>
            <person name="Mavromatis K."/>
            <person name="Ivanova N."/>
            <person name="Mikhailova N."/>
            <person name="Chertkov O."/>
            <person name="Brettin T."/>
            <person name="Detter J.C."/>
            <person name="Han C."/>
            <person name="Larimer F."/>
            <person name="Land M."/>
            <person name="Hauser L."/>
            <person name="Markowitz V."/>
            <person name="Cheng J.-F."/>
            <person name="Hugenholtz P."/>
            <person name="Woyke T."/>
            <person name="Wu D."/>
            <person name="Jando M."/>
            <person name="Schneider S."/>
            <person name="Klenk H.-P."/>
            <person name="Eisen J.A."/>
        </authorList>
    </citation>
    <scope>NUCLEOTIDE SEQUENCE [LARGE SCALE GENOMIC DNA]</scope>
    <source>
        <strain evidence="8">ATCC 19993 / DSM 43833 / CBS 139.67 / JCM 10125 / KCTC 9307 / NBRC 14880 / R51</strain>
    </source>
</reference>
<keyword evidence="4 5" id="KW-0720">Serine protease</keyword>
<keyword evidence="2 5" id="KW-0645">Protease</keyword>
<evidence type="ECO:0000256" key="4">
    <source>
        <dbReference type="ARBA" id="ARBA00022825"/>
    </source>
</evidence>
<dbReference type="Pfam" id="PF00082">
    <property type="entry name" value="Peptidase_S8"/>
    <property type="match status" value="1"/>
</dbReference>
<evidence type="ECO:0000313" key="7">
    <source>
        <dbReference type="EMBL" id="ADG89081.1"/>
    </source>
</evidence>
<dbReference type="InterPro" id="IPR036852">
    <property type="entry name" value="Peptidase_S8/S53_dom_sf"/>
</dbReference>
<evidence type="ECO:0000313" key="8">
    <source>
        <dbReference type="Proteomes" id="UP000006640"/>
    </source>
</evidence>
<dbReference type="Gene3D" id="3.40.50.200">
    <property type="entry name" value="Peptidase S8/S53 domain"/>
    <property type="match status" value="1"/>
</dbReference>
<name>D6Y3X9_THEBD</name>
<evidence type="ECO:0000256" key="2">
    <source>
        <dbReference type="ARBA" id="ARBA00022670"/>
    </source>
</evidence>
<dbReference type="SUPFAM" id="SSF52743">
    <property type="entry name" value="Subtilisin-like"/>
    <property type="match status" value="1"/>
</dbReference>
<feature type="active site" description="Charge relay system" evidence="5">
    <location>
        <position position="110"/>
    </location>
</feature>
<dbReference type="HOGENOM" id="CLU_056891_0_0_11"/>
<comment type="similarity">
    <text evidence="1 5">Belongs to the peptidase S8 family.</text>
</comment>
<evidence type="ECO:0000256" key="3">
    <source>
        <dbReference type="ARBA" id="ARBA00022801"/>
    </source>
</evidence>
<feature type="domain" description="Peptidase S8/S53" evidence="6">
    <location>
        <begin position="103"/>
        <end position="304"/>
    </location>
</feature>
<dbReference type="Proteomes" id="UP000006640">
    <property type="component" value="Chromosome"/>
</dbReference>
<dbReference type="PROSITE" id="PS51892">
    <property type="entry name" value="SUBTILASE"/>
    <property type="match status" value="1"/>
</dbReference>
<protein>
    <submittedName>
        <fullName evidence="7">Peptidase S8 and S53 subtilisin kexin sedolisin</fullName>
    </submittedName>
</protein>
<dbReference type="CDD" id="cd00306">
    <property type="entry name" value="Peptidases_S8_S53"/>
    <property type="match status" value="1"/>
</dbReference>
<feature type="active site" description="Charge relay system" evidence="5">
    <location>
        <position position="292"/>
    </location>
</feature>
<dbReference type="KEGG" id="tbi:Tbis_2376"/>
<sequence>MRWLRVEPLPGRPALIRPGELLTSSPAAVTRWTLATAPAGSLLHLVRLSPGTDVLELTDALRARGHLASPNHVFLGQPNYFGGPSGAPAPAEAVPYRPEEPWDVTVGLLDTGLAPHPWLAPWYRDEIAEVADADGDGRLDAQAGHGTFIAGLILRAAPGARLRAARLLDSHGVTDQAALLRALHRLAGERIDLLNLSFGCHTFDDRAPAGLAEALAAFPAVIACAGNTGSSRPFWPAALPTVIAVGALDGGARAAFSAHGPWVDAWAQGVGLTSSFLEFGRFRGYATWSGTSFAAALATGAAARHCRTLPPKEAVRRLLAEGRRIPDPWARAR</sequence>
<dbReference type="GO" id="GO:0006508">
    <property type="term" value="P:proteolysis"/>
    <property type="evidence" value="ECO:0007669"/>
    <property type="project" value="UniProtKB-KW"/>
</dbReference>
<feature type="active site" description="Charge relay system" evidence="5">
    <location>
        <position position="145"/>
    </location>
</feature>
<keyword evidence="3 5" id="KW-0378">Hydrolase</keyword>
<organism evidence="7 8">
    <name type="scientific">Thermobispora bispora (strain ATCC 19993 / DSM 43833 / CBS 139.67 / JCM 10125 / KCTC 9307 / NBRC 14880 / R51)</name>
    <dbReference type="NCBI Taxonomy" id="469371"/>
    <lineage>
        <taxon>Bacteria</taxon>
        <taxon>Bacillati</taxon>
        <taxon>Actinomycetota</taxon>
        <taxon>Actinomycetes</taxon>
        <taxon>Streptosporangiales</taxon>
        <taxon>Streptosporangiaceae</taxon>
        <taxon>Thermobispora</taxon>
    </lineage>
</organism>
<dbReference type="eggNOG" id="COG1404">
    <property type="taxonomic scope" value="Bacteria"/>
</dbReference>
<evidence type="ECO:0000256" key="5">
    <source>
        <dbReference type="PROSITE-ProRule" id="PRU01240"/>
    </source>
</evidence>